<dbReference type="Proteomes" id="UP000017131">
    <property type="component" value="Unassembled WGS sequence"/>
</dbReference>
<name>A0ABP2YTU7_STASI</name>
<gene>
    <name evidence="1" type="ORF">SSIM_07575</name>
</gene>
<reference evidence="1 2" key="1">
    <citation type="journal article" date="2013" name="Genome Announc.">
        <title>Draft Genome Sequence of Staphylococcus simulans UMC-CNS-990, Isolated from a Case of Chronic Bovine Mastitis.</title>
        <authorList>
            <person name="Calcutt M.J."/>
            <person name="Foecking M.F."/>
            <person name="Hsieh H.Y."/>
            <person name="Perry J."/>
            <person name="Stewart G.C."/>
            <person name="Middleton J.R."/>
        </authorList>
    </citation>
    <scope>NUCLEOTIDE SEQUENCE [LARGE SCALE GENOMIC DNA]</scope>
    <source>
        <strain evidence="1 2">UMC-CNS-990</strain>
    </source>
</reference>
<dbReference type="EMBL" id="AXDY01000006">
    <property type="protein sequence ID" value="ERS93137.1"/>
    <property type="molecule type" value="Genomic_DNA"/>
</dbReference>
<comment type="caution">
    <text evidence="1">The sequence shown here is derived from an EMBL/GenBank/DDBJ whole genome shotgun (WGS) entry which is preliminary data.</text>
</comment>
<protein>
    <submittedName>
        <fullName evidence="1">Uncharacterized protein</fullName>
    </submittedName>
</protein>
<dbReference type="RefSeq" id="WP_023015647.1">
    <property type="nucleotide sequence ID" value="NZ_AXDY01000006.1"/>
</dbReference>
<organism evidence="1 2">
    <name type="scientific">Staphylococcus simulans UMC-CNS-990</name>
    <dbReference type="NCBI Taxonomy" id="1405498"/>
    <lineage>
        <taxon>Bacteria</taxon>
        <taxon>Bacillati</taxon>
        <taxon>Bacillota</taxon>
        <taxon>Bacilli</taxon>
        <taxon>Bacillales</taxon>
        <taxon>Staphylococcaceae</taxon>
        <taxon>Staphylococcus</taxon>
    </lineage>
</organism>
<sequence length="70" mass="7858">MKAYIKYSSGDKSVIENFQYLLMSSNGGNTKISKEDISTKVFSSGRRYTFVGDRTVSIVSAEISFIEFID</sequence>
<accession>A0ABP2YTU7</accession>
<evidence type="ECO:0000313" key="2">
    <source>
        <dbReference type="Proteomes" id="UP000017131"/>
    </source>
</evidence>
<keyword evidence="2" id="KW-1185">Reference proteome</keyword>
<evidence type="ECO:0000313" key="1">
    <source>
        <dbReference type="EMBL" id="ERS93137.1"/>
    </source>
</evidence>
<proteinExistence type="predicted"/>